<gene>
    <name evidence="1" type="ORF">FXN63_06965</name>
</gene>
<organism evidence="1 2">
    <name type="scientific">Pigmentiphaga aceris</name>
    <dbReference type="NCBI Taxonomy" id="1940612"/>
    <lineage>
        <taxon>Bacteria</taxon>
        <taxon>Pseudomonadati</taxon>
        <taxon>Pseudomonadota</taxon>
        <taxon>Betaproteobacteria</taxon>
        <taxon>Burkholderiales</taxon>
        <taxon>Alcaligenaceae</taxon>
        <taxon>Pigmentiphaga</taxon>
    </lineage>
</organism>
<dbReference type="OrthoDB" id="8685549at2"/>
<evidence type="ECO:0000313" key="2">
    <source>
        <dbReference type="Proteomes" id="UP000325161"/>
    </source>
</evidence>
<dbReference type="RefSeq" id="WP_148813979.1">
    <property type="nucleotide sequence ID" value="NZ_CP043046.1"/>
</dbReference>
<dbReference type="KEGG" id="pacr:FXN63_06965"/>
<dbReference type="Proteomes" id="UP000325161">
    <property type="component" value="Chromosome"/>
</dbReference>
<reference evidence="1 2" key="1">
    <citation type="submission" date="2019-08" db="EMBL/GenBank/DDBJ databases">
        <title>Amphibian skin-associated Pigmentiphaga: genome sequence and occurrence across geography and hosts.</title>
        <authorList>
            <person name="Bletz M.C."/>
            <person name="Bunk B."/>
            <person name="Sproeer C."/>
            <person name="Biwer P."/>
            <person name="Reiter S."/>
            <person name="Rabemananjara F.C.E."/>
            <person name="Schulz S."/>
            <person name="Overmann J."/>
            <person name="Vences M."/>
        </authorList>
    </citation>
    <scope>NUCLEOTIDE SEQUENCE [LARGE SCALE GENOMIC DNA]</scope>
    <source>
        <strain evidence="1 2">Mada1488</strain>
    </source>
</reference>
<keyword evidence="2" id="KW-1185">Reference proteome</keyword>
<dbReference type="EMBL" id="CP043046">
    <property type="protein sequence ID" value="QEI05608.1"/>
    <property type="molecule type" value="Genomic_DNA"/>
</dbReference>
<dbReference type="AlphaFoldDB" id="A0A5C0ATI5"/>
<protein>
    <submittedName>
        <fullName evidence="1">Uncharacterized protein</fullName>
    </submittedName>
</protein>
<proteinExistence type="predicted"/>
<name>A0A5C0ATI5_9BURK</name>
<sequence length="114" mass="12236">MLADQDDMLSAQVYGVEQGLQRTSQALVDEVSRAFAHEHFSYDAEEIAVLIQAFKIIAPKAGVAIEPGALSLVELPNRVLVLLVGGNMIAASDDPLHLFADALGQLKAQQPVRV</sequence>
<evidence type="ECO:0000313" key="1">
    <source>
        <dbReference type="EMBL" id="QEI05608.1"/>
    </source>
</evidence>
<accession>A0A5C0ATI5</accession>